<comment type="function">
    <text evidence="5">Catalyzes the phosphorylation of the 3'-hydroxyl group of dephosphocoenzyme A to form coenzyme A.</text>
</comment>
<protein>
    <recommendedName>
        <fullName evidence="5 6">Dephospho-CoA kinase</fullName>
        <ecNumber evidence="5 6">2.7.1.24</ecNumber>
    </recommendedName>
    <alternativeName>
        <fullName evidence="5">Dephosphocoenzyme A kinase</fullName>
    </alternativeName>
</protein>
<dbReference type="CDD" id="cd02022">
    <property type="entry name" value="DPCK"/>
    <property type="match status" value="1"/>
</dbReference>
<comment type="subcellular location">
    <subcellularLocation>
        <location evidence="5">Cytoplasm</location>
    </subcellularLocation>
</comment>
<evidence type="ECO:0000256" key="5">
    <source>
        <dbReference type="HAMAP-Rule" id="MF_00376"/>
    </source>
</evidence>
<dbReference type="PANTHER" id="PTHR10695:SF46">
    <property type="entry name" value="BIFUNCTIONAL COENZYME A SYNTHASE-RELATED"/>
    <property type="match status" value="1"/>
</dbReference>
<evidence type="ECO:0000313" key="8">
    <source>
        <dbReference type="Proteomes" id="UP000297693"/>
    </source>
</evidence>
<dbReference type="Proteomes" id="UP000297693">
    <property type="component" value="Unassembled WGS sequence"/>
</dbReference>
<name>A0A4R9KFB4_9LEPT</name>
<comment type="pathway">
    <text evidence="5">Cofactor biosynthesis; coenzyme A biosynthesis; CoA from (R)-pantothenate: step 5/5.</text>
</comment>
<dbReference type="UniPathway" id="UPA00241">
    <property type="reaction ID" value="UER00356"/>
</dbReference>
<dbReference type="InterPro" id="IPR027417">
    <property type="entry name" value="P-loop_NTPase"/>
</dbReference>
<keyword evidence="4 5" id="KW-0173">Coenzyme A biosynthesis</keyword>
<dbReference type="GO" id="GO:0005524">
    <property type="term" value="F:ATP binding"/>
    <property type="evidence" value="ECO:0007669"/>
    <property type="project" value="UniProtKB-UniRule"/>
</dbReference>
<dbReference type="EMBL" id="RQGD01000002">
    <property type="protein sequence ID" value="TGL63902.1"/>
    <property type="molecule type" value="Genomic_DNA"/>
</dbReference>
<dbReference type="Gene3D" id="3.40.50.300">
    <property type="entry name" value="P-loop containing nucleotide triphosphate hydrolases"/>
    <property type="match status" value="1"/>
</dbReference>
<reference evidence="7" key="1">
    <citation type="journal article" date="2019" name="PLoS Negl. Trop. Dis.">
        <title>Revisiting the worldwide diversity of Leptospira species in the environment.</title>
        <authorList>
            <person name="Vincent A.T."/>
            <person name="Schiettekatte O."/>
            <person name="Bourhy P."/>
            <person name="Veyrier F.J."/>
            <person name="Picardeau M."/>
        </authorList>
    </citation>
    <scope>NUCLEOTIDE SEQUENCE [LARGE SCALE GENOMIC DNA]</scope>
    <source>
        <strain evidence="7">201702476</strain>
    </source>
</reference>
<dbReference type="InterPro" id="IPR001977">
    <property type="entry name" value="Depp_CoAkinase"/>
</dbReference>
<evidence type="ECO:0000256" key="3">
    <source>
        <dbReference type="ARBA" id="ARBA00022840"/>
    </source>
</evidence>
<dbReference type="GO" id="GO:0015937">
    <property type="term" value="P:coenzyme A biosynthetic process"/>
    <property type="evidence" value="ECO:0007669"/>
    <property type="project" value="UniProtKB-UniRule"/>
</dbReference>
<dbReference type="GO" id="GO:0005737">
    <property type="term" value="C:cytoplasm"/>
    <property type="evidence" value="ECO:0007669"/>
    <property type="project" value="UniProtKB-SubCell"/>
</dbReference>
<proteinExistence type="inferred from homology"/>
<dbReference type="AlphaFoldDB" id="A0A4R9KFB4"/>
<gene>
    <name evidence="5" type="primary">coaE</name>
    <name evidence="7" type="ORF">EHQ58_00620</name>
</gene>
<accession>A0A4R9KFB4</accession>
<dbReference type="SUPFAM" id="SSF52540">
    <property type="entry name" value="P-loop containing nucleoside triphosphate hydrolases"/>
    <property type="match status" value="1"/>
</dbReference>
<evidence type="ECO:0000256" key="1">
    <source>
        <dbReference type="ARBA" id="ARBA00009018"/>
    </source>
</evidence>
<keyword evidence="3 5" id="KW-0067">ATP-binding</keyword>
<dbReference type="NCBIfam" id="TIGR00152">
    <property type="entry name" value="dephospho-CoA kinase"/>
    <property type="match status" value="1"/>
</dbReference>
<dbReference type="OrthoDB" id="9812943at2"/>
<comment type="catalytic activity">
    <reaction evidence="5">
        <text>3'-dephospho-CoA + ATP = ADP + CoA + H(+)</text>
        <dbReference type="Rhea" id="RHEA:18245"/>
        <dbReference type="ChEBI" id="CHEBI:15378"/>
        <dbReference type="ChEBI" id="CHEBI:30616"/>
        <dbReference type="ChEBI" id="CHEBI:57287"/>
        <dbReference type="ChEBI" id="CHEBI:57328"/>
        <dbReference type="ChEBI" id="CHEBI:456216"/>
        <dbReference type="EC" id="2.7.1.24"/>
    </reaction>
</comment>
<keyword evidence="5" id="KW-0963">Cytoplasm</keyword>
<keyword evidence="5 7" id="KW-0418">Kinase</keyword>
<keyword evidence="8" id="KW-1185">Reference proteome</keyword>
<dbReference type="RefSeq" id="WP_135621399.1">
    <property type="nucleotide sequence ID" value="NZ_RQGD01000002.1"/>
</dbReference>
<keyword evidence="2 5" id="KW-0547">Nucleotide-binding</keyword>
<evidence type="ECO:0000256" key="4">
    <source>
        <dbReference type="ARBA" id="ARBA00022993"/>
    </source>
</evidence>
<dbReference type="Pfam" id="PF01121">
    <property type="entry name" value="CoaE"/>
    <property type="match status" value="1"/>
</dbReference>
<evidence type="ECO:0000256" key="6">
    <source>
        <dbReference type="NCBIfam" id="TIGR00152"/>
    </source>
</evidence>
<comment type="similarity">
    <text evidence="1 5">Belongs to the CoaE family.</text>
</comment>
<keyword evidence="5 7" id="KW-0808">Transferase</keyword>
<evidence type="ECO:0000256" key="2">
    <source>
        <dbReference type="ARBA" id="ARBA00022741"/>
    </source>
</evidence>
<dbReference type="PROSITE" id="PS51219">
    <property type="entry name" value="DPCK"/>
    <property type="match status" value="1"/>
</dbReference>
<sequence>MASKHEGRFLIGITGNIGSGKSTVAHLFESFGAIRISADELAKRFTDPDTPIKEELKAIFGNVIFDSNGNPIKSKIAELAFSNAAMLAAMNALIHPLVRNQFRNLIALAEPGSLVAWEVPLLFETDAHTLCDVKVCVTANPTVAWERVKARGGMTRADFEKRNAAQLVLEKKKSLSDFVIPNDNSIEDLEKKSKEVFETIRNQAKGIL</sequence>
<dbReference type="PANTHER" id="PTHR10695">
    <property type="entry name" value="DEPHOSPHO-COA KINASE-RELATED"/>
    <property type="match status" value="1"/>
</dbReference>
<feature type="binding site" evidence="5">
    <location>
        <begin position="18"/>
        <end position="23"/>
    </location>
    <ligand>
        <name>ATP</name>
        <dbReference type="ChEBI" id="CHEBI:30616"/>
    </ligand>
</feature>
<organism evidence="7 8">
    <name type="scientific">Leptospira ognonensis</name>
    <dbReference type="NCBI Taxonomy" id="2484945"/>
    <lineage>
        <taxon>Bacteria</taxon>
        <taxon>Pseudomonadati</taxon>
        <taxon>Spirochaetota</taxon>
        <taxon>Spirochaetia</taxon>
        <taxon>Leptospirales</taxon>
        <taxon>Leptospiraceae</taxon>
        <taxon>Leptospira</taxon>
    </lineage>
</organism>
<dbReference type="HAMAP" id="MF_00376">
    <property type="entry name" value="Dephospho_CoA_kinase"/>
    <property type="match status" value="1"/>
</dbReference>
<comment type="caution">
    <text evidence="7">The sequence shown here is derived from an EMBL/GenBank/DDBJ whole genome shotgun (WGS) entry which is preliminary data.</text>
</comment>
<dbReference type="EC" id="2.7.1.24" evidence="5 6"/>
<dbReference type="GO" id="GO:0004140">
    <property type="term" value="F:dephospho-CoA kinase activity"/>
    <property type="evidence" value="ECO:0007669"/>
    <property type="project" value="UniProtKB-UniRule"/>
</dbReference>
<evidence type="ECO:0000313" key="7">
    <source>
        <dbReference type="EMBL" id="TGL63902.1"/>
    </source>
</evidence>